<reference evidence="3" key="2">
    <citation type="submission" date="2018-05" db="EMBL/GenBank/DDBJ databases">
        <authorList>
            <person name="Lanie J.A."/>
            <person name="Ng W.-L."/>
            <person name="Kazmierczak K.M."/>
            <person name="Andrzejewski T.M."/>
            <person name="Davidsen T.M."/>
            <person name="Wayne K.J."/>
            <person name="Tettelin H."/>
            <person name="Glass J.I."/>
            <person name="Rusch D."/>
            <person name="Podicherti R."/>
            <person name="Tsui H.-C.T."/>
            <person name="Winkler M.E."/>
        </authorList>
    </citation>
    <scope>NUCLEOTIDE SEQUENCE</scope>
    <source>
        <strain evidence="3">ZC4RG45</strain>
    </source>
</reference>
<feature type="transmembrane region" description="Helical" evidence="1">
    <location>
        <begin position="68"/>
        <end position="89"/>
    </location>
</feature>
<comment type="caution">
    <text evidence="3">The sequence shown here is derived from an EMBL/GenBank/DDBJ whole genome shotgun (WGS) entry which is preliminary data.</text>
</comment>
<evidence type="ECO:0000313" key="4">
    <source>
        <dbReference type="Proteomes" id="UP000249324"/>
    </source>
</evidence>
<evidence type="ECO:0008006" key="5">
    <source>
        <dbReference type="Google" id="ProtNLM"/>
    </source>
</evidence>
<evidence type="ECO:0000313" key="2">
    <source>
        <dbReference type="EMBL" id="MFO7191149.1"/>
    </source>
</evidence>
<dbReference type="STRING" id="1111738.GCA_000427905_03607"/>
<name>A0A2W4LYJ7_9PSEU</name>
<reference evidence="2 4" key="3">
    <citation type="journal article" date="2021" name="BMC Genomics">
        <title>Genome-resolved metagenome and metatranscriptome analyses of thermophilic composting reveal key bacterial players and their metabolic interactions.</title>
        <authorList>
            <person name="Braga L.P.P."/>
            <person name="Pereira R.V."/>
            <person name="Martins L.F."/>
            <person name="Moura L.M.S."/>
            <person name="Sanchez F.B."/>
            <person name="Patane J.S.L."/>
            <person name="da Silva A.M."/>
            <person name="Setubal J.C."/>
        </authorList>
    </citation>
    <scope>NUCLEOTIDE SEQUENCE [LARGE SCALE GENOMIC DNA]</scope>
    <source>
        <strain evidence="2">ZC4RG45</strain>
    </source>
</reference>
<protein>
    <recommendedName>
        <fullName evidence="5">Integral membrane protein</fullName>
    </recommendedName>
</protein>
<keyword evidence="1" id="KW-0472">Membrane</keyword>
<sequence length="116" mass="12490">MEFLRLLLVFLHLLGMALLIGTFMLQAKAGPQAPVNKGWLHGTGLQLLTGLILMGLDPLNDEVSYNPIKIGIKLLVLVVIGALAIAFLRKPAAPRWLNPTLGALVVVNVGLAVFWS</sequence>
<feature type="transmembrane region" description="Helical" evidence="1">
    <location>
        <begin position="6"/>
        <end position="26"/>
    </location>
</feature>
<keyword evidence="1" id="KW-0812">Transmembrane</keyword>
<proteinExistence type="predicted"/>
<dbReference type="AlphaFoldDB" id="A0A2W4LYJ7"/>
<keyword evidence="1" id="KW-1133">Transmembrane helix</keyword>
<feature type="transmembrane region" description="Helical" evidence="1">
    <location>
        <begin position="38"/>
        <end position="56"/>
    </location>
</feature>
<dbReference type="Proteomes" id="UP000249324">
    <property type="component" value="Unassembled WGS sequence"/>
</dbReference>
<evidence type="ECO:0000256" key="1">
    <source>
        <dbReference type="SAM" id="Phobius"/>
    </source>
</evidence>
<reference evidence="2" key="4">
    <citation type="submission" date="2023-08" db="EMBL/GenBank/DDBJ databases">
        <authorList>
            <person name="Guima S.E.S."/>
            <person name="Martins L.F."/>
            <person name="Silva A.M."/>
            <person name="Setubal J.C."/>
        </authorList>
    </citation>
    <scope>NUCLEOTIDE SEQUENCE</scope>
    <source>
        <strain evidence="2">ZC4RG45</strain>
    </source>
</reference>
<organism evidence="3">
    <name type="scientific">Thermocrispum agreste</name>
    <dbReference type="NCBI Taxonomy" id="37925"/>
    <lineage>
        <taxon>Bacteria</taxon>
        <taxon>Bacillati</taxon>
        <taxon>Actinomycetota</taxon>
        <taxon>Actinomycetes</taxon>
        <taxon>Pseudonocardiales</taxon>
        <taxon>Pseudonocardiaceae</taxon>
        <taxon>Thermocrispum</taxon>
    </lineage>
</organism>
<accession>A0A2W4LYJ7</accession>
<dbReference type="EMBL" id="QGUI02000017">
    <property type="protein sequence ID" value="MFO7191149.1"/>
    <property type="molecule type" value="Genomic_DNA"/>
</dbReference>
<feature type="transmembrane region" description="Helical" evidence="1">
    <location>
        <begin position="96"/>
        <end position="115"/>
    </location>
</feature>
<dbReference type="EMBL" id="QGUI01000066">
    <property type="protein sequence ID" value="PZN00717.1"/>
    <property type="molecule type" value="Genomic_DNA"/>
</dbReference>
<evidence type="ECO:0000313" key="3">
    <source>
        <dbReference type="EMBL" id="PZN00717.1"/>
    </source>
</evidence>
<reference evidence="2" key="1">
    <citation type="submission" date="2018-05" db="EMBL/GenBank/DDBJ databases">
        <authorList>
            <person name="Moura L."/>
            <person name="Setubal J.C."/>
        </authorList>
    </citation>
    <scope>NUCLEOTIDE SEQUENCE</scope>
    <source>
        <strain evidence="2">ZC4RG45</strain>
    </source>
</reference>
<gene>
    <name evidence="2" type="ORF">DIU77_002760</name>
    <name evidence="3" type="ORF">DIU77_02875</name>
</gene>